<evidence type="ECO:0000256" key="1">
    <source>
        <dbReference type="ARBA" id="ARBA00008668"/>
    </source>
</evidence>
<dbReference type="Proteomes" id="UP000327157">
    <property type="component" value="Chromosome 2"/>
</dbReference>
<feature type="domain" description="RRM" evidence="7">
    <location>
        <begin position="320"/>
        <end position="394"/>
    </location>
</feature>
<dbReference type="GO" id="GO:0016042">
    <property type="term" value="P:lipid catabolic process"/>
    <property type="evidence" value="ECO:0007669"/>
    <property type="project" value="UniProtKB-KW"/>
</dbReference>
<dbReference type="InterPro" id="IPR000504">
    <property type="entry name" value="RRM_dom"/>
</dbReference>
<dbReference type="InterPro" id="IPR001087">
    <property type="entry name" value="GDSL"/>
</dbReference>
<dbReference type="InterPro" id="IPR054059">
    <property type="entry name" value="MORF/ORRM1/DAG-like_MORF"/>
</dbReference>
<accession>A0A5N5HGZ0</accession>
<evidence type="ECO:0000256" key="4">
    <source>
        <dbReference type="ARBA" id="ARBA00023098"/>
    </source>
</evidence>
<evidence type="ECO:0000256" key="6">
    <source>
        <dbReference type="SAM" id="MobiDB-lite"/>
    </source>
</evidence>
<evidence type="ECO:0000313" key="8">
    <source>
        <dbReference type="EMBL" id="KAB2627115.1"/>
    </source>
</evidence>
<evidence type="ECO:0000313" key="9">
    <source>
        <dbReference type="Proteomes" id="UP000327157"/>
    </source>
</evidence>
<dbReference type="OrthoDB" id="1600564at2759"/>
<keyword evidence="2" id="KW-0378">Hydrolase</keyword>
<dbReference type="GO" id="GO:0003723">
    <property type="term" value="F:RNA binding"/>
    <property type="evidence" value="ECO:0007669"/>
    <property type="project" value="UniProtKB-UniRule"/>
</dbReference>
<dbReference type="Gene3D" id="3.30.70.330">
    <property type="match status" value="1"/>
</dbReference>
<dbReference type="Pfam" id="PF00657">
    <property type="entry name" value="Lipase_GDSL"/>
    <property type="match status" value="1"/>
</dbReference>
<dbReference type="EMBL" id="SMOL01000157">
    <property type="protein sequence ID" value="KAB2627115.1"/>
    <property type="molecule type" value="Genomic_DNA"/>
</dbReference>
<gene>
    <name evidence="8" type="ORF">D8674_020733</name>
</gene>
<sequence length="762" mass="84156">MESLCPHAGVIASTRLSFKPPKTQSQAPTPNLRFPFSPTHNNPFNFPSFSFTSYTCFSVQTSCAASTSATASASTSLPSSSASLPSSSASSDNRHWVVLMEAPPRGAAISRQQVIEYYVETLRTVLGNEKDAQMCIYDASWDTHFGFCCDIDEETSCKLARLPGVLLVKPDPDYVSQKKDYSPPNVRSSNMSSSRSGSALLFPLLNTKRWLVRMDKPSIGVVTKAQMVDYYAQILTKVLGNEKDAQMCIYHVSWQSNFGFCCELDEECAQEVAGVPGVLSVELDKNWESENKDYGGNNLQNSTNLSTSGAASETTPTKTKKLFVTGLSFYTSEKTLRAAFEGYGELVEVKIIMDKISKRSKGYAFIEYTTEEAASVALKEMNGKASFNMSLTLPRLALQDTVAGARPDQQDLPPRNELFLAEVLEAHHHRRHHHRLRNDGSVKFFVLGDSYVDTGNIRKSVSPSWKEPYGITFPGKPAGRFSDGRVLSDYLAEYLGLRPPVPYALRKSANISEVEKGMNFAYGGTGVFDTLVTEPNLTTQIDFFQQLVEQEKLYAKRDLIKSSIALVSVAGNDYATHMVKTGNGSEDLAEFTKSVVKQIAVDLRRIRDLGVPKIAVTAVEPMGCIPRLTSLLSYQNCSESLNLASVFHNQVLRQNVEQLNKESNNSAFVILDLYDAFSSAINPQKDRQGNTTLQIDEPLKPCCVGVSSEYSCGSVDESTGAKKYSICSHPERSFFWDTVHPSQNGWHAVYSSLKSSLHQLYS</sequence>
<reference evidence="9" key="2">
    <citation type="submission" date="2019-10" db="EMBL/GenBank/DDBJ databases">
        <title>A de novo genome assembly of a pear dwarfing rootstock.</title>
        <authorList>
            <person name="Wang F."/>
            <person name="Wang J."/>
            <person name="Li S."/>
            <person name="Zhang Y."/>
            <person name="Fang M."/>
            <person name="Ma L."/>
            <person name="Zhao Y."/>
            <person name="Jiang S."/>
        </authorList>
    </citation>
    <scope>NUCLEOTIDE SEQUENCE [LARGE SCALE GENOMIC DNA]</scope>
</reference>
<dbReference type="SUPFAM" id="SSF52266">
    <property type="entry name" value="SGNH hydrolase"/>
    <property type="match status" value="1"/>
</dbReference>
<protein>
    <recommendedName>
        <fullName evidence="7">RRM domain-containing protein</fullName>
    </recommendedName>
</protein>
<dbReference type="SUPFAM" id="SSF54928">
    <property type="entry name" value="RNA-binding domain, RBD"/>
    <property type="match status" value="1"/>
</dbReference>
<dbReference type="PROSITE" id="PS50102">
    <property type="entry name" value="RRM"/>
    <property type="match status" value="1"/>
</dbReference>
<keyword evidence="9" id="KW-1185">Reference proteome</keyword>
<evidence type="ECO:0000259" key="7">
    <source>
        <dbReference type="PROSITE" id="PS50102"/>
    </source>
</evidence>
<dbReference type="Gene3D" id="3.30.70.80">
    <property type="entry name" value="Peptidase S8 propeptide/proteinase inhibitor I9"/>
    <property type="match status" value="2"/>
</dbReference>
<dbReference type="Gene3D" id="3.40.50.1110">
    <property type="entry name" value="SGNH hydrolase"/>
    <property type="match status" value="1"/>
</dbReference>
<dbReference type="CDD" id="cd01837">
    <property type="entry name" value="SGNH_plant_lipase_like"/>
    <property type="match status" value="1"/>
</dbReference>
<comment type="similarity">
    <text evidence="1">Belongs to the 'GDSL' lipolytic enzyme family.</text>
</comment>
<dbReference type="GO" id="GO:0016788">
    <property type="term" value="F:hydrolase activity, acting on ester bonds"/>
    <property type="evidence" value="ECO:0007669"/>
    <property type="project" value="InterPro"/>
</dbReference>
<dbReference type="InterPro" id="IPR012677">
    <property type="entry name" value="Nucleotide-bd_a/b_plait_sf"/>
</dbReference>
<evidence type="ECO:0000256" key="3">
    <source>
        <dbReference type="ARBA" id="ARBA00022963"/>
    </source>
</evidence>
<proteinExistence type="inferred from homology"/>
<dbReference type="InterPro" id="IPR035979">
    <property type="entry name" value="RBD_domain_sf"/>
</dbReference>
<dbReference type="InterPro" id="IPR035669">
    <property type="entry name" value="SGNH_plant_lipase-like"/>
</dbReference>
<evidence type="ECO:0000256" key="2">
    <source>
        <dbReference type="ARBA" id="ARBA00022801"/>
    </source>
</evidence>
<reference evidence="8 9" key="3">
    <citation type="submission" date="2019-11" db="EMBL/GenBank/DDBJ databases">
        <title>A de novo genome assembly of a pear dwarfing rootstock.</title>
        <authorList>
            <person name="Wang F."/>
            <person name="Wang J."/>
            <person name="Li S."/>
            <person name="Zhang Y."/>
            <person name="Fang M."/>
            <person name="Ma L."/>
            <person name="Zhao Y."/>
            <person name="Jiang S."/>
        </authorList>
    </citation>
    <scope>NUCLEOTIDE SEQUENCE [LARGE SCALE GENOMIC DNA]</scope>
    <source>
        <strain evidence="8">S2</strain>
        <tissue evidence="8">Leaf</tissue>
    </source>
</reference>
<keyword evidence="5" id="KW-0694">RNA-binding</keyword>
<organism evidence="8 9">
    <name type="scientific">Pyrus ussuriensis x Pyrus communis</name>
    <dbReference type="NCBI Taxonomy" id="2448454"/>
    <lineage>
        <taxon>Eukaryota</taxon>
        <taxon>Viridiplantae</taxon>
        <taxon>Streptophyta</taxon>
        <taxon>Embryophyta</taxon>
        <taxon>Tracheophyta</taxon>
        <taxon>Spermatophyta</taxon>
        <taxon>Magnoliopsida</taxon>
        <taxon>eudicotyledons</taxon>
        <taxon>Gunneridae</taxon>
        <taxon>Pentapetalae</taxon>
        <taxon>rosids</taxon>
        <taxon>fabids</taxon>
        <taxon>Rosales</taxon>
        <taxon>Rosaceae</taxon>
        <taxon>Amygdaloideae</taxon>
        <taxon>Maleae</taxon>
        <taxon>Pyrus</taxon>
    </lineage>
</organism>
<dbReference type="InterPro" id="IPR036514">
    <property type="entry name" value="SGNH_hydro_sf"/>
</dbReference>
<dbReference type="Pfam" id="PF21864">
    <property type="entry name" value="MORF_dom"/>
    <property type="match status" value="2"/>
</dbReference>
<feature type="region of interest" description="Disordered" evidence="6">
    <location>
        <begin position="291"/>
        <end position="313"/>
    </location>
</feature>
<dbReference type="PANTHER" id="PTHR46020:SF4">
    <property type="entry name" value="OS04G0650200 PROTEIN"/>
    <property type="match status" value="1"/>
</dbReference>
<dbReference type="InterPro" id="IPR037045">
    <property type="entry name" value="S8pro/Inhibitor_I9_sf"/>
</dbReference>
<keyword evidence="4" id="KW-0443">Lipid metabolism</keyword>
<comment type="caution">
    <text evidence="8">The sequence shown here is derived from an EMBL/GenBank/DDBJ whole genome shotgun (WGS) entry which is preliminary data.</text>
</comment>
<name>A0A5N5HGZ0_9ROSA</name>
<keyword evidence="3" id="KW-0442">Lipid degradation</keyword>
<dbReference type="AlphaFoldDB" id="A0A5N5HGZ0"/>
<reference evidence="8 9" key="1">
    <citation type="submission" date="2019-09" db="EMBL/GenBank/DDBJ databases">
        <authorList>
            <person name="Ou C."/>
        </authorList>
    </citation>
    <scope>NUCLEOTIDE SEQUENCE [LARGE SCALE GENOMIC DNA]</scope>
    <source>
        <strain evidence="8">S2</strain>
        <tissue evidence="8">Leaf</tissue>
    </source>
</reference>
<evidence type="ECO:0000256" key="5">
    <source>
        <dbReference type="PROSITE-ProRule" id="PRU00176"/>
    </source>
</evidence>
<dbReference type="SMART" id="SM00360">
    <property type="entry name" value="RRM"/>
    <property type="match status" value="1"/>
</dbReference>
<feature type="compositionally biased region" description="Low complexity" evidence="6">
    <location>
        <begin position="295"/>
        <end position="309"/>
    </location>
</feature>
<dbReference type="PANTHER" id="PTHR46020">
    <property type="entry name" value="OSJNBB0059K02.9 PROTEIN"/>
    <property type="match status" value="1"/>
</dbReference>
<dbReference type="Pfam" id="PF00076">
    <property type="entry name" value="RRM_1"/>
    <property type="match status" value="1"/>
</dbReference>